<feature type="region of interest" description="Disordered" evidence="2">
    <location>
        <begin position="183"/>
        <end position="210"/>
    </location>
</feature>
<dbReference type="PANTHER" id="PTHR32114">
    <property type="entry name" value="ABC TRANSPORTER ABCH.3"/>
    <property type="match status" value="1"/>
</dbReference>
<evidence type="ECO:0000313" key="4">
    <source>
        <dbReference type="EMBL" id="EDZ92716.1"/>
    </source>
</evidence>
<evidence type="ECO:0000313" key="5">
    <source>
        <dbReference type="Proteomes" id="UP000004061"/>
    </source>
</evidence>
<keyword evidence="5" id="KW-1185">Reference proteome</keyword>
<keyword evidence="3" id="KW-1133">Transmembrane helix</keyword>
<feature type="transmembrane region" description="Helical" evidence="3">
    <location>
        <begin position="216"/>
        <end position="241"/>
    </location>
</feature>
<name>B5W703_LIMMA</name>
<dbReference type="PROSITE" id="PS51257">
    <property type="entry name" value="PROKAR_LIPOPROTEIN"/>
    <property type="match status" value="1"/>
</dbReference>
<evidence type="ECO:0000256" key="2">
    <source>
        <dbReference type="SAM" id="MobiDB-lite"/>
    </source>
</evidence>
<keyword evidence="3" id="KW-0812">Transmembrane</keyword>
<evidence type="ECO:0000256" key="1">
    <source>
        <dbReference type="SAM" id="Coils"/>
    </source>
</evidence>
<dbReference type="Proteomes" id="UP000004061">
    <property type="component" value="Unassembled WGS sequence"/>
</dbReference>
<dbReference type="Gene3D" id="1.10.287.1490">
    <property type="match status" value="1"/>
</dbReference>
<gene>
    <name evidence="4" type="ORF">AmaxDRAFT_4553</name>
</gene>
<reference evidence="4 5" key="1">
    <citation type="journal article" date="2011" name="Appl. Environ. Microbiol.">
        <title>Contribution of a Sodium Ion Gradient to Energy Conservation during Fermentation in the Cyanobacterium Arthrospira (Spirulina) maxima CS-328.</title>
        <authorList>
            <person name="Carrieri D."/>
            <person name="Ananyev G."/>
            <person name="Lenz O."/>
            <person name="Bryant D.A."/>
            <person name="Dismukes G.C."/>
        </authorList>
    </citation>
    <scope>NUCLEOTIDE SEQUENCE [LARGE SCALE GENOMIC DNA]</scope>
    <source>
        <strain evidence="4 5">CS-328</strain>
    </source>
</reference>
<feature type="compositionally biased region" description="Polar residues" evidence="2">
    <location>
        <begin position="24"/>
        <end position="48"/>
    </location>
</feature>
<proteinExistence type="predicted"/>
<keyword evidence="1" id="KW-0175">Coiled coil</keyword>
<sequence precursor="true">MNNQKLLLKTLSVAVLSISLLGGCTSQPPDRGSSQRPAISPATENANARSAPLNTLEELTQTIQNLESSLKARSYEMDNRGIQGNDISPIPADFPSRWSEFKESWERWETDNQLLNISQISRNIIKTNIDIIDGILELIDSLNGGLNSTLEFADIDIDSLTLSLSDINMELGQIQQSFANQQLTQSPSVSETNPASQQVQEPPSKDTNANNSVPQILATIVVTIIIIVVTLVIIFILIYLYKPGLISPPRRQPQTPNGQPPQSPQTKSSRPPNEYTKITQRLASLEDTLNNMVSNSSQDLKIINDNVLGLYKKGDSASFSLHDIQSSINNSLSRLLPGYFQNYSSSAAIIASLQELKRTLDSIAATANQTPGYNQNLGGVSPQLTSDYERQLATLQNQKQELNDQVTNLDNSNQSLKQQVEDLARQNSNYTQWQTTTSNLQQEVEDLKRKQQQQEEEIASYRKELQVKENQIFNLKIDKSTLESDKAKLESEIESLLNPTPVYEQNQPIKNQLPPEIQKIVNDYNNNDSWSHNVSTVAVDETDEMYNKRRSNTAQPLILNAATKGSYQAVATTGNSSEFWLFPKYSKKMDKAVYDSSGKVLFDCHGNTRNNPLQFNLIRPAKLIKTNASDWTLAEKGEIEII</sequence>
<feature type="compositionally biased region" description="Polar residues" evidence="2">
    <location>
        <begin position="264"/>
        <end position="274"/>
    </location>
</feature>
<keyword evidence="3" id="KW-0472">Membrane</keyword>
<feature type="region of interest" description="Disordered" evidence="2">
    <location>
        <begin position="250"/>
        <end position="274"/>
    </location>
</feature>
<feature type="coiled-coil region" evidence="1">
    <location>
        <begin position="385"/>
        <end position="492"/>
    </location>
</feature>
<comment type="caution">
    <text evidence="4">The sequence shown here is derived from an EMBL/GenBank/DDBJ whole genome shotgun (WGS) entry which is preliminary data.</text>
</comment>
<dbReference type="RefSeq" id="WP_006670332.1">
    <property type="nucleotide sequence ID" value="NZ_ABYK01000047.1"/>
</dbReference>
<evidence type="ECO:0000256" key="3">
    <source>
        <dbReference type="SAM" id="Phobius"/>
    </source>
</evidence>
<dbReference type="PANTHER" id="PTHR32114:SF2">
    <property type="entry name" value="ABC TRANSPORTER ABCH.3"/>
    <property type="match status" value="1"/>
</dbReference>
<dbReference type="EMBL" id="ABYK01000047">
    <property type="protein sequence ID" value="EDZ92716.1"/>
    <property type="molecule type" value="Genomic_DNA"/>
</dbReference>
<feature type="region of interest" description="Disordered" evidence="2">
    <location>
        <begin position="24"/>
        <end position="52"/>
    </location>
</feature>
<protein>
    <submittedName>
        <fullName evidence="4">Uncharacterized protein</fullName>
    </submittedName>
</protein>
<dbReference type="AlphaFoldDB" id="B5W703"/>
<accession>B5W703</accession>
<organism evidence="4 5">
    <name type="scientific">Limnospira maxima CS-328</name>
    <dbReference type="NCBI Taxonomy" id="513049"/>
    <lineage>
        <taxon>Bacteria</taxon>
        <taxon>Bacillati</taxon>
        <taxon>Cyanobacteriota</taxon>
        <taxon>Cyanophyceae</taxon>
        <taxon>Oscillatoriophycideae</taxon>
        <taxon>Oscillatoriales</taxon>
        <taxon>Sirenicapillariaceae</taxon>
        <taxon>Limnospira</taxon>
    </lineage>
</organism>